<evidence type="ECO:0000256" key="2">
    <source>
        <dbReference type="SAM" id="MobiDB-lite"/>
    </source>
</evidence>
<dbReference type="InterPro" id="IPR002502">
    <property type="entry name" value="Amidase_domain"/>
</dbReference>
<dbReference type="GO" id="GO:0009253">
    <property type="term" value="P:peptidoglycan catabolic process"/>
    <property type="evidence" value="ECO:0007669"/>
    <property type="project" value="InterPro"/>
</dbReference>
<evidence type="ECO:0000259" key="3">
    <source>
        <dbReference type="SMART" id="SM00644"/>
    </source>
</evidence>
<dbReference type="SMART" id="SM00701">
    <property type="entry name" value="PGRP"/>
    <property type="match status" value="1"/>
</dbReference>
<evidence type="ECO:0000259" key="4">
    <source>
        <dbReference type="SMART" id="SM00701"/>
    </source>
</evidence>
<dbReference type="Gene3D" id="3.40.80.10">
    <property type="entry name" value="Peptidoglycan recognition protein-like"/>
    <property type="match status" value="1"/>
</dbReference>
<dbReference type="CDD" id="cd06583">
    <property type="entry name" value="PGRP"/>
    <property type="match status" value="1"/>
</dbReference>
<dbReference type="OrthoDB" id="514320at2"/>
<feature type="compositionally biased region" description="Polar residues" evidence="2">
    <location>
        <begin position="92"/>
        <end position="101"/>
    </location>
</feature>
<accession>A0A372JRK3</accession>
<dbReference type="Pfam" id="PF01510">
    <property type="entry name" value="Amidase_2"/>
    <property type="match status" value="1"/>
</dbReference>
<evidence type="ECO:0000313" key="5">
    <source>
        <dbReference type="EMBL" id="RFU42637.1"/>
    </source>
</evidence>
<feature type="domain" description="N-acetylmuramoyl-L-alanine amidase" evidence="3">
    <location>
        <begin position="73"/>
        <end position="221"/>
    </location>
</feature>
<feature type="region of interest" description="Disordered" evidence="2">
    <location>
        <begin position="246"/>
        <end position="301"/>
    </location>
</feature>
<feature type="domain" description="Peptidoglycan recognition protein family" evidence="4">
    <location>
        <begin position="61"/>
        <end position="215"/>
    </location>
</feature>
<name>A0A372JRK3_9ACTN</name>
<dbReference type="Proteomes" id="UP000261811">
    <property type="component" value="Unassembled WGS sequence"/>
</dbReference>
<comment type="caution">
    <text evidence="5">The sequence shown here is derived from an EMBL/GenBank/DDBJ whole genome shotgun (WGS) entry which is preliminary data.</text>
</comment>
<reference evidence="5 6" key="1">
    <citation type="submission" date="2018-08" db="EMBL/GenBank/DDBJ databases">
        <title>Actinomadura jelena sp. nov., a novel Actinomycete isolated from soil in Chad.</title>
        <authorList>
            <person name="Shi L."/>
        </authorList>
    </citation>
    <scope>NUCLEOTIDE SEQUENCE [LARGE SCALE GENOMIC DNA]</scope>
    <source>
        <strain evidence="5 6">NEAU-G17</strain>
    </source>
</reference>
<dbReference type="InterPro" id="IPR006619">
    <property type="entry name" value="PGRP_domain_met/bac"/>
</dbReference>
<keyword evidence="6" id="KW-1185">Reference proteome</keyword>
<dbReference type="PANTHER" id="PTHR11022:SF41">
    <property type="entry name" value="PEPTIDOGLYCAN-RECOGNITION PROTEIN LC-RELATED"/>
    <property type="match status" value="1"/>
</dbReference>
<dbReference type="GO" id="GO:0008270">
    <property type="term" value="F:zinc ion binding"/>
    <property type="evidence" value="ECO:0007669"/>
    <property type="project" value="InterPro"/>
</dbReference>
<dbReference type="EMBL" id="QURH01000110">
    <property type="protein sequence ID" value="RFU42637.1"/>
    <property type="molecule type" value="Genomic_DNA"/>
</dbReference>
<dbReference type="PANTHER" id="PTHR11022">
    <property type="entry name" value="PEPTIDOGLYCAN RECOGNITION PROTEIN"/>
    <property type="match status" value="1"/>
</dbReference>
<dbReference type="SMART" id="SM00644">
    <property type="entry name" value="Ami_2"/>
    <property type="match status" value="1"/>
</dbReference>
<feature type="region of interest" description="Disordered" evidence="2">
    <location>
        <begin position="1"/>
        <end position="102"/>
    </location>
</feature>
<proteinExistence type="inferred from homology"/>
<dbReference type="GO" id="GO:0008745">
    <property type="term" value="F:N-acetylmuramoyl-L-alanine amidase activity"/>
    <property type="evidence" value="ECO:0007669"/>
    <property type="project" value="InterPro"/>
</dbReference>
<dbReference type="InterPro" id="IPR015510">
    <property type="entry name" value="PGRP"/>
</dbReference>
<sequence length="301" mass="31882">MANNASGPRPSTGHHGDGAHGGARGVHGGTRGGSGGTQGASGETPKNLGGARSHGTGSPAPVVHPRPDWKARPPRRPATILNKAPDRIVVHHTSTPNSPDTSLEHAYRLSRDIQRFHMDARGWDDTGQQLTISRGGIVMEGRNRSLRAIRSGKLVLGAQALNHNSHTIGIENEGTYGSEDPPDALWSALVEVCAWLCVRYDLHPAAAIVGHRDLTDTDCPGDRLYALLPDLRSDVALRLSSPDALAVAEDEGPPPGLLGDPPFTEPASRSSRPGTASRRPDAEGLSLPRSLKGFPRTKRAH</sequence>
<dbReference type="AlphaFoldDB" id="A0A372JRK3"/>
<evidence type="ECO:0000313" key="6">
    <source>
        <dbReference type="Proteomes" id="UP000261811"/>
    </source>
</evidence>
<evidence type="ECO:0000256" key="1">
    <source>
        <dbReference type="ARBA" id="ARBA00007553"/>
    </source>
</evidence>
<gene>
    <name evidence="5" type="ORF">DZF91_05550</name>
</gene>
<dbReference type="InterPro" id="IPR036505">
    <property type="entry name" value="Amidase/PGRP_sf"/>
</dbReference>
<comment type="similarity">
    <text evidence="1">Belongs to the N-acetylmuramoyl-L-alanine amidase 2 family.</text>
</comment>
<protein>
    <submittedName>
        <fullName evidence="5">N-acetylmuramoyl-L-alanine amidase</fullName>
    </submittedName>
</protein>
<feature type="compositionally biased region" description="Gly residues" evidence="2">
    <location>
        <begin position="19"/>
        <end position="39"/>
    </location>
</feature>
<organism evidence="5 6">
    <name type="scientific">Actinomadura logoneensis</name>
    <dbReference type="NCBI Taxonomy" id="2293572"/>
    <lineage>
        <taxon>Bacteria</taxon>
        <taxon>Bacillati</taxon>
        <taxon>Actinomycetota</taxon>
        <taxon>Actinomycetes</taxon>
        <taxon>Streptosporangiales</taxon>
        <taxon>Thermomonosporaceae</taxon>
        <taxon>Actinomadura</taxon>
    </lineage>
</organism>
<dbReference type="SUPFAM" id="SSF55846">
    <property type="entry name" value="N-acetylmuramoyl-L-alanine amidase-like"/>
    <property type="match status" value="1"/>
</dbReference>